<organism evidence="2 3">
    <name type="scientific">Brachyspira hampsonii</name>
    <dbReference type="NCBI Taxonomy" id="1287055"/>
    <lineage>
        <taxon>Bacteria</taxon>
        <taxon>Pseudomonadati</taxon>
        <taxon>Spirochaetota</taxon>
        <taxon>Spirochaetia</taxon>
        <taxon>Brachyspirales</taxon>
        <taxon>Brachyspiraceae</taxon>
        <taxon>Brachyspira</taxon>
    </lineage>
</organism>
<protein>
    <recommendedName>
        <fullName evidence="4">Cell surface protein</fullName>
    </recommendedName>
</protein>
<feature type="signal peptide" evidence="1">
    <location>
        <begin position="1"/>
        <end position="23"/>
    </location>
</feature>
<accession>A0A1E5NF95</accession>
<reference evidence="2 3" key="1">
    <citation type="submission" date="2016-08" db="EMBL/GenBank/DDBJ databases">
        <title>Characterization and recognition of Brachyspira hampsonii sp. nov., a novel intestinal spirochete that is pathogenic to pigs.</title>
        <authorList>
            <person name="Mirajkar N."/>
            <person name="La T."/>
            <person name="Phillips N."/>
            <person name="Hampson D."/>
            <person name="Gebhart C."/>
        </authorList>
    </citation>
    <scope>NUCLEOTIDE SEQUENCE [LARGE SCALE GENOMIC DNA]</scope>
    <source>
        <strain evidence="2 3">P280/1</strain>
    </source>
</reference>
<proteinExistence type="predicted"/>
<dbReference type="RefSeq" id="WP_069726324.1">
    <property type="nucleotide sequence ID" value="NZ_MDCO01000009.1"/>
</dbReference>
<feature type="chain" id="PRO_5009182310" description="Cell surface protein" evidence="1">
    <location>
        <begin position="24"/>
        <end position="278"/>
    </location>
</feature>
<keyword evidence="1" id="KW-0732">Signal</keyword>
<name>A0A1E5NF95_9SPIR</name>
<evidence type="ECO:0000256" key="1">
    <source>
        <dbReference type="SAM" id="SignalP"/>
    </source>
</evidence>
<dbReference type="EMBL" id="MDCO01000009">
    <property type="protein sequence ID" value="OEJ14825.1"/>
    <property type="molecule type" value="Genomic_DNA"/>
</dbReference>
<evidence type="ECO:0000313" key="2">
    <source>
        <dbReference type="EMBL" id="OEJ14825.1"/>
    </source>
</evidence>
<evidence type="ECO:0000313" key="3">
    <source>
        <dbReference type="Proteomes" id="UP000095247"/>
    </source>
</evidence>
<dbReference type="AlphaFoldDB" id="A0A1E5NF95"/>
<comment type="caution">
    <text evidence="2">The sequence shown here is derived from an EMBL/GenBank/DDBJ whole genome shotgun (WGS) entry which is preliminary data.</text>
</comment>
<dbReference type="Proteomes" id="UP000095247">
    <property type="component" value="Unassembled WGS sequence"/>
</dbReference>
<gene>
    <name evidence="2" type="ORF">BFL38_08285</name>
</gene>
<evidence type="ECO:0008006" key="4">
    <source>
        <dbReference type="Google" id="ProtNLM"/>
    </source>
</evidence>
<sequence length="278" mass="29800">MEHLKKIIFTAVLAAALSTSAFAESGFEFILNVPVGMSISIDNYYSSHISSSGAVSQSANVLYKTPAGLGFDTGISAQVGYMWQVLNNFGISLLGEIGYSFDSSFGQYSFDQANVTDGLKVPGANDEDIASGLVGRYPDGFKISTYTHNLKIGILPKFNINAFSIGIGGGIIVPMAVSMYGELNGESGKMGGDNAKYKIVNPVGFYGKITFDYSIFFTDKIAMNIGLYTGVDMVSGTEITLEEGSIAGQTERRYDSSILFTYDIGLQVGFRFGPKAFN</sequence>